<gene>
    <name evidence="1" type="ORF">METZ01_LOCUS267641</name>
</gene>
<proteinExistence type="predicted"/>
<sequence length="140" mass="16671">MGLDMYACSVDKEDHPVKPDQELPESTYFWRKHTKLHQFMNDYYFQLVEDGEIKEPENAAEDKPFGTFNCVPLYLPMETIRELDELVRNEELPESDGGFFWGHQWQDETAADNKQQDIAFCKWAMNETDKGNYIYYSCWF</sequence>
<accession>A0A382JUZ0</accession>
<reference evidence="1" key="1">
    <citation type="submission" date="2018-05" db="EMBL/GenBank/DDBJ databases">
        <authorList>
            <person name="Lanie J.A."/>
            <person name="Ng W.-L."/>
            <person name="Kazmierczak K.M."/>
            <person name="Andrzejewski T.M."/>
            <person name="Davidsen T.M."/>
            <person name="Wayne K.J."/>
            <person name="Tettelin H."/>
            <person name="Glass J.I."/>
            <person name="Rusch D."/>
            <person name="Podicherti R."/>
            <person name="Tsui H.-C.T."/>
            <person name="Winkler M.E."/>
        </authorList>
    </citation>
    <scope>NUCLEOTIDE SEQUENCE</scope>
</reference>
<dbReference type="EMBL" id="UINC01076022">
    <property type="protein sequence ID" value="SVC14787.1"/>
    <property type="molecule type" value="Genomic_DNA"/>
</dbReference>
<evidence type="ECO:0000313" key="1">
    <source>
        <dbReference type="EMBL" id="SVC14787.1"/>
    </source>
</evidence>
<organism evidence="1">
    <name type="scientific">marine metagenome</name>
    <dbReference type="NCBI Taxonomy" id="408172"/>
    <lineage>
        <taxon>unclassified sequences</taxon>
        <taxon>metagenomes</taxon>
        <taxon>ecological metagenomes</taxon>
    </lineage>
</organism>
<protein>
    <submittedName>
        <fullName evidence="1">Uncharacterized protein</fullName>
    </submittedName>
</protein>
<name>A0A382JUZ0_9ZZZZ</name>
<dbReference type="AlphaFoldDB" id="A0A382JUZ0"/>